<accession>A0ABT3DHX2</accession>
<sequence length="131" mass="15354">MENCYEYSQSLKVMTKMTPVKLSEICSLLKEIAEIFHYYNGKEGNKHIIEIKNNLSDLHNLMVQSMILLNDVRIEKQLLINMVVSIVEFLCNIMEELKSLQGKLDVIPISHQLKLKYRIAYLRTIIKEILK</sequence>
<evidence type="ECO:0000313" key="2">
    <source>
        <dbReference type="Proteomes" id="UP001526147"/>
    </source>
</evidence>
<dbReference type="RefSeq" id="WP_264142777.1">
    <property type="nucleotide sequence ID" value="NZ_JAOYEY010000036.1"/>
</dbReference>
<dbReference type="Proteomes" id="UP001526147">
    <property type="component" value="Unassembled WGS sequence"/>
</dbReference>
<reference evidence="1 2" key="1">
    <citation type="submission" date="2022-10" db="EMBL/GenBank/DDBJ databases">
        <title>Draft genome assembly of moderately radiation resistant bacterium Metabacillus halosaccharovorans.</title>
        <authorList>
            <person name="Pal S."/>
            <person name="Gopinathan A."/>
        </authorList>
    </citation>
    <scope>NUCLEOTIDE SEQUENCE [LARGE SCALE GENOMIC DNA]</scope>
    <source>
        <strain evidence="1 2">VITHBRA001</strain>
    </source>
</reference>
<gene>
    <name evidence="1" type="ORF">OIH86_10725</name>
</gene>
<dbReference type="EMBL" id="JAOYEY010000036">
    <property type="protein sequence ID" value="MCV9886131.1"/>
    <property type="molecule type" value="Genomic_DNA"/>
</dbReference>
<protein>
    <submittedName>
        <fullName evidence="1">Uncharacterized protein</fullName>
    </submittedName>
</protein>
<comment type="caution">
    <text evidence="1">The sequence shown here is derived from an EMBL/GenBank/DDBJ whole genome shotgun (WGS) entry which is preliminary data.</text>
</comment>
<name>A0ABT3DHX2_9BACI</name>
<proteinExistence type="predicted"/>
<evidence type="ECO:0000313" key="1">
    <source>
        <dbReference type="EMBL" id="MCV9886131.1"/>
    </source>
</evidence>
<keyword evidence="2" id="KW-1185">Reference proteome</keyword>
<organism evidence="1 2">
    <name type="scientific">Metabacillus halosaccharovorans</name>
    <dbReference type="NCBI Taxonomy" id="930124"/>
    <lineage>
        <taxon>Bacteria</taxon>
        <taxon>Bacillati</taxon>
        <taxon>Bacillota</taxon>
        <taxon>Bacilli</taxon>
        <taxon>Bacillales</taxon>
        <taxon>Bacillaceae</taxon>
        <taxon>Metabacillus</taxon>
    </lineage>
</organism>